<dbReference type="GO" id="GO:0006361">
    <property type="term" value="P:transcription initiation at RNA polymerase I promoter"/>
    <property type="evidence" value="ECO:0007669"/>
    <property type="project" value="UniProtKB-ARBA"/>
</dbReference>
<feature type="domain" description="RPA43 OB" evidence="10">
    <location>
        <begin position="127"/>
        <end position="250"/>
    </location>
</feature>
<name>A0A6C1E0L1_SACPS</name>
<dbReference type="Proteomes" id="UP000501346">
    <property type="component" value="Chromosome ScXV-ScXI"/>
</dbReference>
<evidence type="ECO:0000256" key="5">
    <source>
        <dbReference type="ARBA" id="ARBA00023163"/>
    </source>
</evidence>
<feature type="region of interest" description="Disordered" evidence="8">
    <location>
        <begin position="179"/>
        <end position="202"/>
    </location>
</feature>
<proteinExistence type="inferred from homology"/>
<evidence type="ECO:0000256" key="3">
    <source>
        <dbReference type="ARBA" id="ARBA00022478"/>
    </source>
</evidence>
<evidence type="ECO:0000256" key="7">
    <source>
        <dbReference type="RuleBase" id="RU369086"/>
    </source>
</evidence>
<evidence type="ECO:0000259" key="10">
    <source>
        <dbReference type="Pfam" id="PF17875"/>
    </source>
</evidence>
<comment type="similarity">
    <text evidence="2">Belongs to the eukaryotic RPA43 RNA polymerase subunit family.</text>
</comment>
<evidence type="ECO:0000256" key="4">
    <source>
        <dbReference type="ARBA" id="ARBA00022553"/>
    </source>
</evidence>
<keyword evidence="12" id="KW-1185">Reference proteome</keyword>
<dbReference type="GO" id="GO:0005736">
    <property type="term" value="C:RNA polymerase I complex"/>
    <property type="evidence" value="ECO:0007669"/>
    <property type="project" value="TreeGrafter"/>
</dbReference>
<dbReference type="EMBL" id="CP048996">
    <property type="protein sequence ID" value="QID82655.1"/>
    <property type="molecule type" value="Genomic_DNA"/>
</dbReference>
<feature type="compositionally biased region" description="Low complexity" evidence="8">
    <location>
        <begin position="182"/>
        <end position="202"/>
    </location>
</feature>
<comment type="function">
    <text evidence="7">DNA-dependent RNA polymerase which catalyzes the transcription of DNA into RNA using the four ribonucleoside triphosphates as substrates.</text>
</comment>
<dbReference type="CDD" id="cd04328">
    <property type="entry name" value="RNAP_I_Rpa43_N"/>
    <property type="match status" value="1"/>
</dbReference>
<evidence type="ECO:0000313" key="12">
    <source>
        <dbReference type="Proteomes" id="UP000501346"/>
    </source>
</evidence>
<feature type="compositionally biased region" description="Basic and acidic residues" evidence="8">
    <location>
        <begin position="288"/>
        <end position="304"/>
    </location>
</feature>
<dbReference type="Gene3D" id="6.10.140.1770">
    <property type="match status" value="1"/>
</dbReference>
<dbReference type="GO" id="GO:0006362">
    <property type="term" value="P:transcription elongation by RNA polymerase I"/>
    <property type="evidence" value="ECO:0007669"/>
    <property type="project" value="UniProtKB-ARBA"/>
</dbReference>
<organism evidence="11 12">
    <name type="scientific">Saccharomyces pastorianus</name>
    <name type="common">Lager yeast</name>
    <name type="synonym">Saccharomyces cerevisiae x Saccharomyces eubayanus</name>
    <dbReference type="NCBI Taxonomy" id="27292"/>
    <lineage>
        <taxon>Eukaryota</taxon>
        <taxon>Fungi</taxon>
        <taxon>Dikarya</taxon>
        <taxon>Ascomycota</taxon>
        <taxon>Saccharomycotina</taxon>
        <taxon>Saccharomycetes</taxon>
        <taxon>Saccharomycetales</taxon>
        <taxon>Saccharomycetaceae</taxon>
        <taxon>Saccharomyces</taxon>
    </lineage>
</organism>
<evidence type="ECO:0000256" key="6">
    <source>
        <dbReference type="ARBA" id="ARBA00023242"/>
    </source>
</evidence>
<evidence type="ECO:0000313" key="11">
    <source>
        <dbReference type="EMBL" id="QID82655.1"/>
    </source>
</evidence>
<dbReference type="InterPro" id="IPR045113">
    <property type="entry name" value="Rpb7-like"/>
</dbReference>
<dbReference type="InterPro" id="IPR041178">
    <property type="entry name" value="RPA43_OB"/>
</dbReference>
<accession>A0A6C1E0L1</accession>
<keyword evidence="5 7" id="KW-0804">Transcription</keyword>
<dbReference type="Gene3D" id="3.30.1490.120">
    <property type="entry name" value="RNA polymerase Rpb7-like, N-terminal domain"/>
    <property type="match status" value="1"/>
</dbReference>
<dbReference type="PANTHER" id="PTHR12709">
    <property type="entry name" value="DNA-DIRECTED RNA POLYMERASE II, III"/>
    <property type="match status" value="1"/>
</dbReference>
<dbReference type="PANTHER" id="PTHR12709:SF5">
    <property type="entry name" value="DNA-DIRECTED RNA POLYMERASE I SUBUNIT RPA43"/>
    <property type="match status" value="1"/>
</dbReference>
<dbReference type="InterPro" id="IPR005576">
    <property type="entry name" value="Rpb7-like_N"/>
</dbReference>
<gene>
    <name evidence="11" type="primary">RPA43_1</name>
    <name evidence="11" type="ORF">GRS66_005083</name>
</gene>
<dbReference type="Pfam" id="PF03876">
    <property type="entry name" value="SHS2_Rpb7-N"/>
    <property type="match status" value="1"/>
</dbReference>
<dbReference type="Gene3D" id="2.40.50.140">
    <property type="entry name" value="Nucleic acid-binding proteins"/>
    <property type="match status" value="1"/>
</dbReference>
<evidence type="ECO:0000259" key="9">
    <source>
        <dbReference type="Pfam" id="PF03876"/>
    </source>
</evidence>
<evidence type="ECO:0000256" key="2">
    <source>
        <dbReference type="ARBA" id="ARBA00005930"/>
    </source>
</evidence>
<feature type="compositionally biased region" description="Acidic residues" evidence="8">
    <location>
        <begin position="309"/>
        <end position="326"/>
    </location>
</feature>
<keyword evidence="4" id="KW-0597">Phosphoprotein</keyword>
<keyword evidence="3 7" id="KW-0240">DNA-directed RNA polymerase</keyword>
<dbReference type="InterPro" id="IPR036898">
    <property type="entry name" value="RNA_pol_Rpb7-like_N_sf"/>
</dbReference>
<reference evidence="11 12" key="1">
    <citation type="journal article" date="2019" name="BMC Genomics">
        <title>Chromosome level assembly and comparative genome analysis confirm lager-brewing yeasts originated from a single hybridization.</title>
        <authorList>
            <person name="Salazar A.N."/>
            <person name="Gorter de Vries A.R."/>
            <person name="van den Broek M."/>
            <person name="Brouwers N."/>
            <person name="de la Torre Cortes P."/>
            <person name="Kuijpers N.G.A."/>
            <person name="Daran J.G."/>
            <person name="Abeel T."/>
        </authorList>
    </citation>
    <scope>NUCLEOTIDE SEQUENCE [LARGE SCALE GENOMIC DNA]</scope>
    <source>
        <strain evidence="11 12">CBS 1483</strain>
    </source>
</reference>
<dbReference type="OrthoDB" id="10250504at2759"/>
<dbReference type="FunFam" id="3.30.1490.120:FF:000004">
    <property type="entry name" value="RNA polymerase I subunit Rpa43"/>
    <property type="match status" value="1"/>
</dbReference>
<dbReference type="InterPro" id="IPR012340">
    <property type="entry name" value="NA-bd_OB-fold"/>
</dbReference>
<feature type="domain" description="RNA polymerase Rpb7-like N-terminal" evidence="9">
    <location>
        <begin position="45"/>
        <end position="111"/>
    </location>
</feature>
<evidence type="ECO:0000256" key="8">
    <source>
        <dbReference type="SAM" id="MobiDB-lite"/>
    </source>
</evidence>
<protein>
    <recommendedName>
        <fullName evidence="7">DNA-directed RNA polymerase subunit</fullName>
    </recommendedName>
</protein>
<dbReference type="AlphaFoldDB" id="A0A6C1E0L1"/>
<dbReference type="Pfam" id="PF17875">
    <property type="entry name" value="RPA43_OB"/>
    <property type="match status" value="1"/>
</dbReference>
<comment type="subcellular location">
    <subcellularLocation>
        <location evidence="1">Nucleus</location>
        <location evidence="1">Nucleolus</location>
    </subcellularLocation>
</comment>
<sequence length="326" mass="36225">MSQVKRANENRETARFIKKHKKQVTNPIDEKNGTSNCIVRVPIALYVSLAPMYLENPLQGVMKQHLNPLVMKYNNKVGGVVLGYEGLKILDADPLSKEDTSEKLIKITPDTPFGFTWCHVNLYVWQPQVGDVLEGYIFIQSASHIGLLIHDAFNASIKKNNIPVDWTFVHNDVEEDADVINTDENNGNNNNEDNKDSNGGSNSLGKFSFGNRSLGHWVDSNGEPIDGKLRFTVRNVHTTGRVVSVDGTLISDADEEGNGYNSSRSQAESLPIVSNKKIVFDDEVSIENKESHKELDLPEVKEDNGSEIVYEENTSESDDGESSDSD</sequence>
<keyword evidence="6 7" id="KW-0539">Nucleus</keyword>
<dbReference type="InterPro" id="IPR041901">
    <property type="entry name" value="RNAP_I_Rpa43_N"/>
</dbReference>
<evidence type="ECO:0000256" key="1">
    <source>
        <dbReference type="ARBA" id="ARBA00004604"/>
    </source>
</evidence>
<feature type="region of interest" description="Disordered" evidence="8">
    <location>
        <begin position="288"/>
        <end position="326"/>
    </location>
</feature>